<evidence type="ECO:0000259" key="2">
    <source>
        <dbReference type="Pfam" id="PF11706"/>
    </source>
</evidence>
<dbReference type="RefSeq" id="WP_386144857.1">
    <property type="nucleotide sequence ID" value="NZ_JBHMCG010000150.1"/>
</dbReference>
<gene>
    <name evidence="3" type="ORF">ACFFTL_36160</name>
</gene>
<accession>A0ABV5RI88</accession>
<dbReference type="InterPro" id="IPR023286">
    <property type="entry name" value="ABATE_dom_sf"/>
</dbReference>
<reference evidence="3 4" key="1">
    <citation type="submission" date="2024-09" db="EMBL/GenBank/DDBJ databases">
        <authorList>
            <person name="Sun Q."/>
            <person name="Mori K."/>
        </authorList>
    </citation>
    <scope>NUCLEOTIDE SEQUENCE [LARGE SCALE GENOMIC DNA]</scope>
    <source>
        <strain evidence="3 4">JCM 3331</strain>
    </source>
</reference>
<feature type="domain" description="Zinc finger CGNR" evidence="2">
    <location>
        <begin position="43"/>
        <end position="71"/>
    </location>
</feature>
<evidence type="ECO:0000256" key="1">
    <source>
        <dbReference type="SAM" id="MobiDB-lite"/>
    </source>
</evidence>
<proteinExistence type="predicted"/>
<protein>
    <submittedName>
        <fullName evidence="3">CGNR zinc finger domain-containing protein</fullName>
    </submittedName>
</protein>
<dbReference type="SUPFAM" id="SSF160904">
    <property type="entry name" value="Jann2411-like"/>
    <property type="match status" value="1"/>
</dbReference>
<evidence type="ECO:0000313" key="4">
    <source>
        <dbReference type="Proteomes" id="UP001589710"/>
    </source>
</evidence>
<dbReference type="Pfam" id="PF11706">
    <property type="entry name" value="zf-CGNR"/>
    <property type="match status" value="1"/>
</dbReference>
<name>A0ABV5RI88_9ACTN</name>
<dbReference type="Gene3D" id="1.10.3300.10">
    <property type="entry name" value="Jann2411-like domain"/>
    <property type="match status" value="1"/>
</dbReference>
<dbReference type="Proteomes" id="UP001589710">
    <property type="component" value="Unassembled WGS sequence"/>
</dbReference>
<evidence type="ECO:0000313" key="3">
    <source>
        <dbReference type="EMBL" id="MFB9577570.1"/>
    </source>
</evidence>
<feature type="region of interest" description="Disordered" evidence="1">
    <location>
        <begin position="30"/>
        <end position="49"/>
    </location>
</feature>
<dbReference type="InterPro" id="IPR021005">
    <property type="entry name" value="Znf_CGNR"/>
</dbReference>
<keyword evidence="4" id="KW-1185">Reference proteome</keyword>
<comment type="caution">
    <text evidence="3">The sequence shown here is derived from an EMBL/GenBank/DDBJ whole genome shotgun (WGS) entry which is preliminary data.</text>
</comment>
<organism evidence="3 4">
    <name type="scientific">Streptomyces yanii</name>
    <dbReference type="NCBI Taxonomy" id="78510"/>
    <lineage>
        <taxon>Bacteria</taxon>
        <taxon>Bacillati</taxon>
        <taxon>Actinomycetota</taxon>
        <taxon>Actinomycetes</taxon>
        <taxon>Kitasatosporales</taxon>
        <taxon>Streptomycetaceae</taxon>
        <taxon>Streptomyces</taxon>
    </lineage>
</organism>
<dbReference type="EMBL" id="JBHMCG010000150">
    <property type="protein sequence ID" value="MFB9577570.1"/>
    <property type="molecule type" value="Genomic_DNA"/>
</dbReference>
<sequence length="86" mass="9071">MLGAFGRPGNAARCRSCCCAPARDYGTALRRNMPTLGPPRRGDRSPGGRRAWCAMDPCGNRVKAAACRARKKASTSRSSATASVSQ</sequence>